<feature type="domain" description="EccD-like transmembrane" evidence="8">
    <location>
        <begin position="124"/>
        <end position="465"/>
    </location>
</feature>
<evidence type="ECO:0000256" key="7">
    <source>
        <dbReference type="SAM" id="Phobius"/>
    </source>
</evidence>
<keyword evidence="5 7" id="KW-1133">Transmembrane helix</keyword>
<evidence type="ECO:0000256" key="1">
    <source>
        <dbReference type="ARBA" id="ARBA00004651"/>
    </source>
</evidence>
<gene>
    <name evidence="9" type="ORF">Asera_65360</name>
</gene>
<evidence type="ECO:0000256" key="3">
    <source>
        <dbReference type="ARBA" id="ARBA00022475"/>
    </source>
</evidence>
<feature type="transmembrane region" description="Helical" evidence="7">
    <location>
        <begin position="376"/>
        <end position="396"/>
    </location>
</feature>
<feature type="transmembrane region" description="Helical" evidence="7">
    <location>
        <begin position="402"/>
        <end position="424"/>
    </location>
</feature>
<keyword evidence="10" id="KW-1185">Reference proteome</keyword>
<feature type="transmembrane region" description="Helical" evidence="7">
    <location>
        <begin position="179"/>
        <end position="201"/>
    </location>
</feature>
<feature type="transmembrane region" description="Helical" evidence="7">
    <location>
        <begin position="351"/>
        <end position="369"/>
    </location>
</feature>
<evidence type="ECO:0000259" key="8">
    <source>
        <dbReference type="Pfam" id="PF19053"/>
    </source>
</evidence>
<dbReference type="Gene3D" id="3.10.20.90">
    <property type="entry name" value="Phosphatidylinositol 3-kinase Catalytic Subunit, Chain A, domain 1"/>
    <property type="match status" value="1"/>
</dbReference>
<comment type="subcellular location">
    <subcellularLocation>
        <location evidence="1">Cell membrane</location>
        <topology evidence="1">Multi-pass membrane protein</topology>
    </subcellularLocation>
</comment>
<dbReference type="GO" id="GO:0005886">
    <property type="term" value="C:plasma membrane"/>
    <property type="evidence" value="ECO:0007669"/>
    <property type="project" value="UniProtKB-SubCell"/>
</dbReference>
<feature type="transmembrane region" description="Helical" evidence="7">
    <location>
        <begin position="263"/>
        <end position="283"/>
    </location>
</feature>
<feature type="transmembrane region" description="Helical" evidence="7">
    <location>
        <begin position="213"/>
        <end position="231"/>
    </location>
</feature>
<keyword evidence="3" id="KW-1003">Cell membrane</keyword>
<dbReference type="KEGG" id="aser:Asera_65360"/>
<dbReference type="NCBIfam" id="TIGR03920">
    <property type="entry name" value="T7SS_EccD"/>
    <property type="match status" value="1"/>
</dbReference>
<dbReference type="Pfam" id="PF08817">
    <property type="entry name" value="YukD"/>
    <property type="match status" value="1"/>
</dbReference>
<evidence type="ECO:0000313" key="9">
    <source>
        <dbReference type="EMBL" id="BCJ32428.1"/>
    </source>
</evidence>
<sequence>MTAPVGTSVGMGLARVTVSTPKRRIDVALPEDIPVAELVPNLLRHAGENAADEGELHGGWVLRRATGALLVPTRNLAAQGVRDGEVLHLVPRRTEWPELEYDDVVETIASGARRYGRSWGAAATRRCAMAVSPAIFLLGTTMVLLSDPPWQVPGIVAIGLALILTVVGITLARAMSDAVAGAVVAGSGLPFAFLGGLLVAAPNVRLTSLGLPHLLLGSVLLLVFGVIGYVGVGAFSRLFAAAVAVGLLGGVAGLLGFSSMPSAGIAAVVLTVGIALMPGYPLMSLRIGKLPLPSLPQRAEDMLADPPMPQRSTVYAAVARSDEILTGTLLGVGIVALASMAALLLNGTATGVILVLVACIAMLLRARLFPTPRQRVSLLVGGIVGIAMVAVAGGLVADSNLVRFLLLLGVLVVGALVLVAGMLFSKRPPSPYLGRFADIFDVIAIIALVPITCSLVGLYSYIRGVFASFG</sequence>
<accession>A0A810LEQ4</accession>
<feature type="transmembrane region" description="Helical" evidence="7">
    <location>
        <begin position="238"/>
        <end position="257"/>
    </location>
</feature>
<keyword evidence="6 7" id="KW-0472">Membrane</keyword>
<evidence type="ECO:0000256" key="6">
    <source>
        <dbReference type="ARBA" id="ARBA00023136"/>
    </source>
</evidence>
<evidence type="ECO:0000256" key="4">
    <source>
        <dbReference type="ARBA" id="ARBA00022692"/>
    </source>
</evidence>
<feature type="transmembrane region" description="Helical" evidence="7">
    <location>
        <begin position="127"/>
        <end position="146"/>
    </location>
</feature>
<protein>
    <submittedName>
        <fullName evidence="9">Type VII secretion integral membrane protein EccD</fullName>
    </submittedName>
</protein>
<feature type="transmembrane region" description="Helical" evidence="7">
    <location>
        <begin position="436"/>
        <end position="462"/>
    </location>
</feature>
<dbReference type="AlphaFoldDB" id="A0A810LEQ4"/>
<dbReference type="RefSeq" id="WP_211255500.1">
    <property type="nucleotide sequence ID" value="NZ_AP023354.1"/>
</dbReference>
<evidence type="ECO:0000256" key="5">
    <source>
        <dbReference type="ARBA" id="ARBA00022989"/>
    </source>
</evidence>
<dbReference type="InterPro" id="IPR006707">
    <property type="entry name" value="T7SS_EccD"/>
</dbReference>
<dbReference type="Proteomes" id="UP000680750">
    <property type="component" value="Chromosome"/>
</dbReference>
<dbReference type="PIRSF" id="PIRSF017804">
    <property type="entry name" value="Secretion_EccD1"/>
    <property type="match status" value="1"/>
</dbReference>
<dbReference type="EMBL" id="AP023354">
    <property type="protein sequence ID" value="BCJ32428.1"/>
    <property type="molecule type" value="Genomic_DNA"/>
</dbReference>
<comment type="similarity">
    <text evidence="2">Belongs to the EccD/Snm4 family.</text>
</comment>
<keyword evidence="4 7" id="KW-0812">Transmembrane</keyword>
<dbReference type="InterPro" id="IPR044049">
    <property type="entry name" value="EccD_transm"/>
</dbReference>
<feature type="transmembrane region" description="Helical" evidence="7">
    <location>
        <begin position="152"/>
        <end position="172"/>
    </location>
</feature>
<proteinExistence type="inferred from homology"/>
<dbReference type="InterPro" id="IPR024962">
    <property type="entry name" value="YukD-like"/>
</dbReference>
<evidence type="ECO:0000313" key="10">
    <source>
        <dbReference type="Proteomes" id="UP000680750"/>
    </source>
</evidence>
<dbReference type="Pfam" id="PF19053">
    <property type="entry name" value="EccD"/>
    <property type="match status" value="1"/>
</dbReference>
<organism evidence="9 10">
    <name type="scientific">Actinocatenispora sera</name>
    <dbReference type="NCBI Taxonomy" id="390989"/>
    <lineage>
        <taxon>Bacteria</taxon>
        <taxon>Bacillati</taxon>
        <taxon>Actinomycetota</taxon>
        <taxon>Actinomycetes</taxon>
        <taxon>Micromonosporales</taxon>
        <taxon>Micromonosporaceae</taxon>
        <taxon>Actinocatenispora</taxon>
    </lineage>
</organism>
<evidence type="ECO:0000256" key="2">
    <source>
        <dbReference type="ARBA" id="ARBA00006162"/>
    </source>
</evidence>
<name>A0A810LEQ4_9ACTN</name>
<reference evidence="9" key="1">
    <citation type="submission" date="2020-08" db="EMBL/GenBank/DDBJ databases">
        <title>Whole genome shotgun sequence of Actinocatenispora sera NBRC 101916.</title>
        <authorList>
            <person name="Komaki H."/>
            <person name="Tamura T."/>
        </authorList>
    </citation>
    <scope>NUCLEOTIDE SEQUENCE</scope>
    <source>
        <strain evidence="9">NBRC 101916</strain>
    </source>
</reference>